<proteinExistence type="predicted"/>
<keyword evidence="4" id="KW-1185">Reference proteome</keyword>
<evidence type="ECO:0000256" key="1">
    <source>
        <dbReference type="SAM" id="Coils"/>
    </source>
</evidence>
<comment type="caution">
    <text evidence="3">The sequence shown here is derived from an EMBL/GenBank/DDBJ whole genome shotgun (WGS) entry which is preliminary data.</text>
</comment>
<feature type="compositionally biased region" description="Basic residues" evidence="2">
    <location>
        <begin position="1"/>
        <end position="17"/>
    </location>
</feature>
<feature type="region of interest" description="Disordered" evidence="2">
    <location>
        <begin position="312"/>
        <end position="340"/>
    </location>
</feature>
<accession>X6ML76</accession>
<evidence type="ECO:0000313" key="4">
    <source>
        <dbReference type="Proteomes" id="UP000023152"/>
    </source>
</evidence>
<feature type="region of interest" description="Disordered" evidence="2">
    <location>
        <begin position="359"/>
        <end position="383"/>
    </location>
</feature>
<organism evidence="3 4">
    <name type="scientific">Reticulomyxa filosa</name>
    <dbReference type="NCBI Taxonomy" id="46433"/>
    <lineage>
        <taxon>Eukaryota</taxon>
        <taxon>Sar</taxon>
        <taxon>Rhizaria</taxon>
        <taxon>Retaria</taxon>
        <taxon>Foraminifera</taxon>
        <taxon>Monothalamids</taxon>
        <taxon>Reticulomyxidae</taxon>
        <taxon>Reticulomyxa</taxon>
    </lineage>
</organism>
<dbReference type="Proteomes" id="UP000023152">
    <property type="component" value="Unassembled WGS sequence"/>
</dbReference>
<feature type="coiled-coil region" evidence="1">
    <location>
        <begin position="33"/>
        <end position="141"/>
    </location>
</feature>
<feature type="region of interest" description="Disordered" evidence="2">
    <location>
        <begin position="1"/>
        <end position="24"/>
    </location>
</feature>
<keyword evidence="1" id="KW-0175">Coiled coil</keyword>
<evidence type="ECO:0000256" key="2">
    <source>
        <dbReference type="SAM" id="MobiDB-lite"/>
    </source>
</evidence>
<feature type="compositionally biased region" description="Polar residues" evidence="2">
    <location>
        <begin position="320"/>
        <end position="334"/>
    </location>
</feature>
<reference evidence="3 4" key="1">
    <citation type="journal article" date="2013" name="Curr. Biol.">
        <title>The Genome of the Foraminiferan Reticulomyxa filosa.</title>
        <authorList>
            <person name="Glockner G."/>
            <person name="Hulsmann N."/>
            <person name="Schleicher M."/>
            <person name="Noegel A.A."/>
            <person name="Eichinger L."/>
            <person name="Gallinger C."/>
            <person name="Pawlowski J."/>
            <person name="Sierra R."/>
            <person name="Euteneuer U."/>
            <person name="Pillet L."/>
            <person name="Moustafa A."/>
            <person name="Platzer M."/>
            <person name="Groth M."/>
            <person name="Szafranski K."/>
            <person name="Schliwa M."/>
        </authorList>
    </citation>
    <scope>NUCLEOTIDE SEQUENCE [LARGE SCALE GENOMIC DNA]</scope>
</reference>
<name>X6ML76_RETFI</name>
<dbReference type="AlphaFoldDB" id="X6ML76"/>
<sequence length="448" mass="52617">MMKQIKHNLKKKKKKKVPQTISDLSPELLQKARAGLQMENKAYREQLDRLQQEIEKLREASQIKEERLNKVLQKSDEIEMECDKLMSQQEMLEENIEGLTREKKMLEREREETGKQLQTAKQQAEELKKRMEQTQRETEHRVHLVRAEEAKKASDFVMEAQKQIQAFKRNQTRKDSTNPSNTNAVGKLRDKYVQDMKAQQRSAQLQELKMKEFEEEMIEQINTIRFEYMKLKTAYENKSEDYERVQEQITQKDDEIRGLNIELMRKDEKIKQQNNDLQEFGKMKKETDKIHSERYQKAQNSIHKLKLQLKKLQRKDSESSAKPTLASNSSNWQQLGYPEPKSDVTSLIEMKRKQTVVVPLRGGGGKNKPSPRDEPPSTHAPKFINKQDVTKANINAFDLKRPIISNGAQAEIFSDNIPNTLSSPTQESLEDPRFVFFVYLHCLFFFLT</sequence>
<gene>
    <name evidence="3" type="ORF">RFI_23157</name>
</gene>
<dbReference type="EMBL" id="ASPP01020164">
    <property type="protein sequence ID" value="ETO14212.1"/>
    <property type="molecule type" value="Genomic_DNA"/>
</dbReference>
<protein>
    <submittedName>
        <fullName evidence="3">Uncharacterized protein</fullName>
    </submittedName>
</protein>
<evidence type="ECO:0000313" key="3">
    <source>
        <dbReference type="EMBL" id="ETO14212.1"/>
    </source>
</evidence>